<dbReference type="OrthoDB" id="9812495at2"/>
<dbReference type="InterPro" id="IPR007159">
    <property type="entry name" value="SpoVT-AbrB_dom"/>
</dbReference>
<dbReference type="SUPFAM" id="SSF89447">
    <property type="entry name" value="AbrB/MazE/MraZ-like"/>
    <property type="match status" value="1"/>
</dbReference>
<protein>
    <recommendedName>
        <fullName evidence="1">SpoVT-AbrB domain-containing protein</fullName>
    </recommendedName>
</protein>
<keyword evidence="3" id="KW-1185">Reference proteome</keyword>
<evidence type="ECO:0000259" key="1">
    <source>
        <dbReference type="SMART" id="SM00966"/>
    </source>
</evidence>
<feature type="domain" description="SpoVT-AbrB" evidence="1">
    <location>
        <begin position="17"/>
        <end position="63"/>
    </location>
</feature>
<dbReference type="InterPro" id="IPR037914">
    <property type="entry name" value="SpoVT-AbrB_sf"/>
</dbReference>
<name>A0A2X3MJB5_9BACT</name>
<gene>
    <name evidence="2" type="ORF">BARAN1_0190</name>
</gene>
<dbReference type="AlphaFoldDB" id="A0A2X3MJB5"/>
<dbReference type="EMBL" id="LS483254">
    <property type="protein sequence ID" value="SQD92215.1"/>
    <property type="molecule type" value="Genomic_DNA"/>
</dbReference>
<dbReference type="NCBIfam" id="TIGR01439">
    <property type="entry name" value="lp_hng_hel_AbrB"/>
    <property type="match status" value="1"/>
</dbReference>
<dbReference type="Proteomes" id="UP000249818">
    <property type="component" value="Chromosome BARAN1"/>
</dbReference>
<reference evidence="3" key="1">
    <citation type="submission" date="2018-05" db="EMBL/GenBank/DDBJ databases">
        <authorList>
            <person name="Hao L."/>
        </authorList>
    </citation>
    <scope>NUCLEOTIDE SEQUENCE [LARGE SCALE GENOMIC DNA]</scope>
</reference>
<evidence type="ECO:0000313" key="3">
    <source>
        <dbReference type="Proteomes" id="UP000249818"/>
    </source>
</evidence>
<dbReference type="Pfam" id="PF04014">
    <property type="entry name" value="MazE_antitoxin"/>
    <property type="match status" value="1"/>
</dbReference>
<dbReference type="Gene3D" id="2.10.260.10">
    <property type="match status" value="1"/>
</dbReference>
<dbReference type="GO" id="GO:0003677">
    <property type="term" value="F:DNA binding"/>
    <property type="evidence" value="ECO:0007669"/>
    <property type="project" value="InterPro"/>
</dbReference>
<dbReference type="KEGG" id="bana:BARAN1_0190"/>
<accession>A0A2X3MJB5</accession>
<sequence length="85" mass="9150">MNKALQGPEGRKFYGSVTVGQRGQIVIPAEARKDFAIAPGDKLLVLGDLAQGIAITTIPLLQKNLKGTVELFNSIQPDRNSDNKC</sequence>
<proteinExistence type="predicted"/>
<evidence type="ECO:0000313" key="2">
    <source>
        <dbReference type="EMBL" id="SQD92215.1"/>
    </source>
</evidence>
<dbReference type="SMART" id="SM00966">
    <property type="entry name" value="SpoVT_AbrB"/>
    <property type="match status" value="1"/>
</dbReference>
<organism evidence="2 3">
    <name type="scientific">Candidatus Bipolaricaulis anaerobius</name>
    <dbReference type="NCBI Taxonomy" id="2026885"/>
    <lineage>
        <taxon>Bacteria</taxon>
        <taxon>Candidatus Bipolaricaulota</taxon>
        <taxon>Candidatus Bipolaricaulia</taxon>
        <taxon>Candidatus Bipolaricaulales</taxon>
        <taxon>Candidatus Bipolaricaulaceae</taxon>
        <taxon>Candidatus Bipolaricaulis</taxon>
    </lineage>
</organism>
<dbReference type="RefSeq" id="WP_122030467.1">
    <property type="nucleotide sequence ID" value="NZ_LS483254.1"/>
</dbReference>